<reference evidence="1" key="2">
    <citation type="submission" date="2020-09" db="EMBL/GenBank/DDBJ databases">
        <authorList>
            <person name="Sun Q."/>
            <person name="Zhou Y."/>
        </authorList>
    </citation>
    <scope>NUCLEOTIDE SEQUENCE</scope>
    <source>
        <strain evidence="1">CGMCC 1.6293</strain>
    </source>
</reference>
<dbReference type="PANTHER" id="PTHR43611">
    <property type="entry name" value="ALPHA-D-GLUCOSE 1-PHOSPHATE PHOSPHATASE"/>
    <property type="match status" value="1"/>
</dbReference>
<dbReference type="InterPro" id="IPR023214">
    <property type="entry name" value="HAD_sf"/>
</dbReference>
<dbReference type="PANTHER" id="PTHR43611:SF3">
    <property type="entry name" value="FLAVIN MONONUCLEOTIDE HYDROLASE 1, CHLOROPLATIC"/>
    <property type="match status" value="1"/>
</dbReference>
<gene>
    <name evidence="1" type="ORF">GCM10011534_41630</name>
</gene>
<dbReference type="AlphaFoldDB" id="A0A917WMW1"/>
<dbReference type="GO" id="GO:0016787">
    <property type="term" value="F:hydrolase activity"/>
    <property type="evidence" value="ECO:0007669"/>
    <property type="project" value="UniProtKB-KW"/>
</dbReference>
<evidence type="ECO:0000313" key="2">
    <source>
        <dbReference type="Proteomes" id="UP000649829"/>
    </source>
</evidence>
<sequence length="206" mass="23219">MQVEAVIFDIGNVLIEWQPENFYDREIGRAARTRLFSEVDLHGMNDRVDLGHDFRETIYGTAAANPAHGDAVRMWHDRWLELARPVIPQSVRLMRALQARGVPVFALTNFGIGSFELARTEYDFLSEFDRAYVSGHMGVIKPDVRIYEMVEADCGIAPERLLFTDDREKNIAAAAARGWQTHLFEGPEGWAARLVEAGLLETAEAA</sequence>
<evidence type="ECO:0000313" key="1">
    <source>
        <dbReference type="EMBL" id="GGM15230.1"/>
    </source>
</evidence>
<dbReference type="Gene3D" id="3.40.50.1000">
    <property type="entry name" value="HAD superfamily/HAD-like"/>
    <property type="match status" value="1"/>
</dbReference>
<dbReference type="Gene3D" id="1.10.150.240">
    <property type="entry name" value="Putative phosphatase, domain 2"/>
    <property type="match status" value="1"/>
</dbReference>
<comment type="caution">
    <text evidence="1">The sequence shown here is derived from an EMBL/GenBank/DDBJ whole genome shotgun (WGS) entry which is preliminary data.</text>
</comment>
<dbReference type="InterPro" id="IPR023198">
    <property type="entry name" value="PGP-like_dom2"/>
</dbReference>
<protein>
    <submittedName>
        <fullName evidence="1">Hydrolase</fullName>
    </submittedName>
</protein>
<accession>A0A917WMW1</accession>
<dbReference type="RefSeq" id="WP_028286623.1">
    <property type="nucleotide sequence ID" value="NZ_BMLF01000007.1"/>
</dbReference>
<keyword evidence="1" id="KW-0378">Hydrolase</keyword>
<dbReference type="SUPFAM" id="SSF56784">
    <property type="entry name" value="HAD-like"/>
    <property type="match status" value="1"/>
</dbReference>
<dbReference type="Proteomes" id="UP000649829">
    <property type="component" value="Unassembled WGS sequence"/>
</dbReference>
<dbReference type="PRINTS" id="PR00413">
    <property type="entry name" value="HADHALOGNASE"/>
</dbReference>
<dbReference type="NCBIfam" id="TIGR01509">
    <property type="entry name" value="HAD-SF-IA-v3"/>
    <property type="match status" value="1"/>
</dbReference>
<organism evidence="1 2">
    <name type="scientific">Pseudooceanicola nanhaiensis</name>
    <dbReference type="NCBI Taxonomy" id="375761"/>
    <lineage>
        <taxon>Bacteria</taxon>
        <taxon>Pseudomonadati</taxon>
        <taxon>Pseudomonadota</taxon>
        <taxon>Alphaproteobacteria</taxon>
        <taxon>Rhodobacterales</taxon>
        <taxon>Paracoccaceae</taxon>
        <taxon>Pseudooceanicola</taxon>
    </lineage>
</organism>
<dbReference type="InterPro" id="IPR036412">
    <property type="entry name" value="HAD-like_sf"/>
</dbReference>
<dbReference type="SFLD" id="SFLDS00003">
    <property type="entry name" value="Haloacid_Dehalogenase"/>
    <property type="match status" value="1"/>
</dbReference>
<dbReference type="InterPro" id="IPR006439">
    <property type="entry name" value="HAD-SF_hydro_IA"/>
</dbReference>
<dbReference type="EMBL" id="BMLF01000007">
    <property type="protein sequence ID" value="GGM15230.1"/>
    <property type="molecule type" value="Genomic_DNA"/>
</dbReference>
<dbReference type="CDD" id="cd02603">
    <property type="entry name" value="HAD_sEH-N_like"/>
    <property type="match status" value="1"/>
</dbReference>
<proteinExistence type="predicted"/>
<reference evidence="1" key="1">
    <citation type="journal article" date="2014" name="Int. J. Syst. Evol. Microbiol.">
        <title>Complete genome sequence of Corynebacterium casei LMG S-19264T (=DSM 44701T), isolated from a smear-ripened cheese.</title>
        <authorList>
            <consortium name="US DOE Joint Genome Institute (JGI-PGF)"/>
            <person name="Walter F."/>
            <person name="Albersmeier A."/>
            <person name="Kalinowski J."/>
            <person name="Ruckert C."/>
        </authorList>
    </citation>
    <scope>NUCLEOTIDE SEQUENCE</scope>
    <source>
        <strain evidence="1">CGMCC 1.6293</strain>
    </source>
</reference>
<dbReference type="Pfam" id="PF00702">
    <property type="entry name" value="Hydrolase"/>
    <property type="match status" value="1"/>
</dbReference>
<name>A0A917WMW1_9RHOB</name>
<keyword evidence="2" id="KW-1185">Reference proteome</keyword>
<dbReference type="SFLD" id="SFLDG01129">
    <property type="entry name" value="C1.5:_HAD__Beta-PGM__Phosphata"/>
    <property type="match status" value="1"/>
</dbReference>